<dbReference type="SMART" id="SM00240">
    <property type="entry name" value="FHA"/>
    <property type="match status" value="1"/>
</dbReference>
<dbReference type="SUPFAM" id="SSF49879">
    <property type="entry name" value="SMAD/FHA domain"/>
    <property type="match status" value="1"/>
</dbReference>
<dbReference type="AlphaFoldDB" id="A0A928GHS3"/>
<feature type="compositionally biased region" description="Basic and acidic residues" evidence="1">
    <location>
        <begin position="135"/>
        <end position="148"/>
    </location>
</feature>
<dbReference type="Gene3D" id="2.60.200.20">
    <property type="match status" value="1"/>
</dbReference>
<dbReference type="PANTHER" id="PTHR23308">
    <property type="entry name" value="NUCLEAR INHIBITOR OF PROTEIN PHOSPHATASE-1"/>
    <property type="match status" value="1"/>
</dbReference>
<dbReference type="Proteomes" id="UP000763088">
    <property type="component" value="Unassembled WGS sequence"/>
</dbReference>
<evidence type="ECO:0000313" key="4">
    <source>
        <dbReference type="EMBL" id="MBE6266539.1"/>
    </source>
</evidence>
<gene>
    <name evidence="4" type="ORF">E7102_08725</name>
</gene>
<proteinExistence type="predicted"/>
<keyword evidence="2" id="KW-0812">Transmembrane</keyword>
<dbReference type="EMBL" id="SUYD01000010">
    <property type="protein sequence ID" value="MBE6266539.1"/>
    <property type="molecule type" value="Genomic_DNA"/>
</dbReference>
<organism evidence="4 5">
    <name type="scientific">Xylanibacter ruminicola</name>
    <name type="common">Prevotella ruminicola</name>
    <dbReference type="NCBI Taxonomy" id="839"/>
    <lineage>
        <taxon>Bacteria</taxon>
        <taxon>Pseudomonadati</taxon>
        <taxon>Bacteroidota</taxon>
        <taxon>Bacteroidia</taxon>
        <taxon>Bacteroidales</taxon>
        <taxon>Prevotellaceae</taxon>
        <taxon>Xylanibacter</taxon>
    </lineage>
</organism>
<reference evidence="4" key="1">
    <citation type="submission" date="2019-04" db="EMBL/GenBank/DDBJ databases">
        <title>Evolution of Biomass-Degrading Anaerobic Consortia Revealed by Metagenomics.</title>
        <authorList>
            <person name="Peng X."/>
        </authorList>
    </citation>
    <scope>NUCLEOTIDE SEQUENCE</scope>
    <source>
        <strain evidence="4">SIG141</strain>
    </source>
</reference>
<feature type="transmembrane region" description="Helical" evidence="2">
    <location>
        <begin position="89"/>
        <end position="110"/>
    </location>
</feature>
<dbReference type="CDD" id="cd00060">
    <property type="entry name" value="FHA"/>
    <property type="match status" value="1"/>
</dbReference>
<comment type="caution">
    <text evidence="4">The sequence shown here is derived from an EMBL/GenBank/DDBJ whole genome shotgun (WGS) entry which is preliminary data.</text>
</comment>
<dbReference type="InterPro" id="IPR000253">
    <property type="entry name" value="FHA_dom"/>
</dbReference>
<feature type="compositionally biased region" description="Basic and acidic residues" evidence="1">
    <location>
        <begin position="155"/>
        <end position="203"/>
    </location>
</feature>
<dbReference type="Pfam" id="PF00498">
    <property type="entry name" value="FHA"/>
    <property type="match status" value="1"/>
</dbReference>
<dbReference type="InterPro" id="IPR008984">
    <property type="entry name" value="SMAD_FHA_dom_sf"/>
</dbReference>
<protein>
    <submittedName>
        <fullName evidence="4">FHA domain-containing protein</fullName>
    </submittedName>
</protein>
<dbReference type="InterPro" id="IPR050923">
    <property type="entry name" value="Cell_Proc_Reg/RNA_Proc"/>
</dbReference>
<feature type="region of interest" description="Disordered" evidence="1">
    <location>
        <begin position="135"/>
        <end position="203"/>
    </location>
</feature>
<evidence type="ECO:0000259" key="3">
    <source>
        <dbReference type="PROSITE" id="PS50006"/>
    </source>
</evidence>
<accession>A0A928GHS3</accession>
<feature type="domain" description="FHA" evidence="3">
    <location>
        <begin position="4"/>
        <end position="55"/>
    </location>
</feature>
<evidence type="ECO:0000256" key="1">
    <source>
        <dbReference type="SAM" id="MobiDB-lite"/>
    </source>
</evidence>
<dbReference type="PROSITE" id="PS50006">
    <property type="entry name" value="FHA_DOMAIN"/>
    <property type="match status" value="1"/>
</dbReference>
<sequence>MKVYSIGREEGCDIVIDDNSDVISRRHAVINVTSSGKMTIVDYSHNGTYVNGIRIASNVPVPITRKDNVSFSHVARLDWKLIPDTRGKILRYGLSGLAAIVLIVGGIWGYNALSGGGTNPSLDPTPIVADSMDVKTDQEKAEERDKQNQDSIKNNQKDSLEKAKPQKQEKSAHPKKETAKEKKPANKSSKTDEPKEETKKRFR</sequence>
<keyword evidence="2" id="KW-0472">Membrane</keyword>
<name>A0A928GHS3_XYLRU</name>
<evidence type="ECO:0000256" key="2">
    <source>
        <dbReference type="SAM" id="Phobius"/>
    </source>
</evidence>
<keyword evidence="2" id="KW-1133">Transmembrane helix</keyword>
<evidence type="ECO:0000313" key="5">
    <source>
        <dbReference type="Proteomes" id="UP000763088"/>
    </source>
</evidence>